<keyword evidence="8 16" id="KW-0274">FAD</keyword>
<comment type="similarity">
    <text evidence="3 18">Belongs to the FAD-dependent oxidoreductase 2 family. FRD/SDH subfamily.</text>
</comment>
<gene>
    <name evidence="22" type="ORF">FHS34_002899</name>
</gene>
<dbReference type="UniPathway" id="UPA00223">
    <property type="reaction ID" value="UER01005"/>
</dbReference>
<dbReference type="FunFam" id="3.50.50.60:FF:000016">
    <property type="entry name" value="Succinate dehydrogenase flavoprotein subunit"/>
    <property type="match status" value="1"/>
</dbReference>
<dbReference type="InterPro" id="IPR037099">
    <property type="entry name" value="Fum_R/Succ_DH_flav-like_C_sf"/>
</dbReference>
<dbReference type="Gene3D" id="3.90.700.10">
    <property type="entry name" value="Succinate dehydrogenase/fumarate reductase flavoprotein, catalytic domain"/>
    <property type="match status" value="1"/>
</dbReference>
<sequence>MKIHKYDTVIVGAGGAGMRAAIEATKRSRTAVLTKLYPTRSHTGAAQGGMAAALANVEEDNWEWHTFDTVKGGDYLVDQDAAEILAKEAIDAVLDLEKMGLPFNRTPNGTIDQRRFGGHSRNHGEAPVRRSCYAADRTGHMILQTLYQNCVKEGVEFFNEFYVLDQLITEVDGVKKSAGVVAYELATGEIHVFQAKSVIYASGGTGKFFKVTSNAHTLTGDGQAAVYRRGLPLEDMEFFQFHPTGIWRMGILLTEGARGEGGILRNKDGERFMEKYAPVMKDLASRDVVSRSIYTEIREGRGCGPEGDHVYLDLTHLPPEQLDAKLPDITEFARTYLGIEPYTDPIPIQPTAHYAMGGIPTNVEGEVLADNTTVVPGLYAAGEVACVSVHGANRLGTNSLLDINVFGRRAGIAAAEYAHTADFVELPENPESLVVEQIERLRSSTGSERVATLRRELQETMDANVMVFRTEQTIKTAVEKIAELRERYRNVAIQDKGKRFNTDLLEAIELGNLLDLAEVMAVSALARKESRGGHYREDYPNRDDVNFMRHTMAYREVGADGSETVRLDYKPVVQTRYQPMERKY</sequence>
<evidence type="ECO:0000256" key="7">
    <source>
        <dbReference type="ARBA" id="ARBA00022630"/>
    </source>
</evidence>
<feature type="binding site" evidence="15">
    <location>
        <position position="353"/>
    </location>
    <ligand>
        <name>substrate</name>
    </ligand>
</feature>
<evidence type="ECO:0000256" key="9">
    <source>
        <dbReference type="ARBA" id="ARBA00022982"/>
    </source>
</evidence>
<dbReference type="FunFam" id="3.90.700.10:FF:000001">
    <property type="entry name" value="Mitochondrial succinate dehydrogenase flavoprotein subunit"/>
    <property type="match status" value="1"/>
</dbReference>
<feature type="domain" description="Fumarate reductase/succinate dehydrogenase flavoprotein-like C-terminal" evidence="21">
    <location>
        <begin position="454"/>
        <end position="584"/>
    </location>
</feature>
<evidence type="ECO:0000313" key="22">
    <source>
        <dbReference type="EMBL" id="MBB5927441.1"/>
    </source>
</evidence>
<organism evidence="22 23">
    <name type="scientific">Streptomyces echinatus</name>
    <dbReference type="NCBI Taxonomy" id="67293"/>
    <lineage>
        <taxon>Bacteria</taxon>
        <taxon>Bacillati</taxon>
        <taxon>Actinomycetota</taxon>
        <taxon>Actinomycetes</taxon>
        <taxon>Kitasatosporales</taxon>
        <taxon>Streptomycetaceae</taxon>
        <taxon>Streptomyces</taxon>
    </lineage>
</organism>
<evidence type="ECO:0000256" key="12">
    <source>
        <dbReference type="ARBA" id="ARBA00049220"/>
    </source>
</evidence>
<name>A0A7W9PTE1_9ACTN</name>
<feature type="binding site" evidence="16">
    <location>
        <begin position="399"/>
        <end position="400"/>
    </location>
    <ligand>
        <name>FAD</name>
        <dbReference type="ChEBI" id="CHEBI:57692"/>
    </ligand>
</feature>
<evidence type="ECO:0000256" key="18">
    <source>
        <dbReference type="RuleBase" id="RU362051"/>
    </source>
</evidence>
<dbReference type="InterPro" id="IPR015939">
    <property type="entry name" value="Fum_Rdtase/Succ_DH_flav-like_C"/>
</dbReference>
<feature type="binding site" evidence="15">
    <location>
        <position position="394"/>
    </location>
    <ligand>
        <name>substrate</name>
    </ligand>
</feature>
<dbReference type="EC" id="1.3.5.1" evidence="4 18"/>
<dbReference type="InterPro" id="IPR027477">
    <property type="entry name" value="Succ_DH/fumarate_Rdtase_cat_sf"/>
</dbReference>
<dbReference type="SUPFAM" id="SSF56425">
    <property type="entry name" value="Succinate dehydrogenase/fumarate reductase flavoprotein, catalytic domain"/>
    <property type="match status" value="1"/>
</dbReference>
<evidence type="ECO:0000256" key="4">
    <source>
        <dbReference type="ARBA" id="ARBA00012792"/>
    </source>
</evidence>
<evidence type="ECO:0000256" key="13">
    <source>
        <dbReference type="NCBIfam" id="TIGR01816"/>
    </source>
</evidence>
<keyword evidence="9 18" id="KW-0249">Electron transport</keyword>
<dbReference type="Pfam" id="PF02910">
    <property type="entry name" value="Succ_DH_flav_C"/>
    <property type="match status" value="1"/>
</dbReference>
<evidence type="ECO:0000256" key="6">
    <source>
        <dbReference type="ARBA" id="ARBA00022448"/>
    </source>
</evidence>
<evidence type="ECO:0000256" key="17">
    <source>
        <dbReference type="PIRSR" id="PIRSR611281-4"/>
    </source>
</evidence>
<feature type="binding site" evidence="16">
    <location>
        <begin position="12"/>
        <end position="17"/>
    </location>
    <ligand>
        <name>FAD</name>
        <dbReference type="ChEBI" id="CHEBI:57692"/>
    </ligand>
</feature>
<dbReference type="PRINTS" id="PR00411">
    <property type="entry name" value="PNDRDTASEI"/>
</dbReference>
<dbReference type="PIRSF" id="PIRSF000171">
    <property type="entry name" value="SDHA_APRA_LASPO"/>
    <property type="match status" value="1"/>
</dbReference>
<dbReference type="PRINTS" id="PR00368">
    <property type="entry name" value="FADPNR"/>
</dbReference>
<dbReference type="GO" id="GO:0006099">
    <property type="term" value="P:tricarboxylic acid cycle"/>
    <property type="evidence" value="ECO:0007669"/>
    <property type="project" value="UniProtKB-UniRule"/>
</dbReference>
<evidence type="ECO:0000313" key="23">
    <source>
        <dbReference type="Proteomes" id="UP000585836"/>
    </source>
</evidence>
<feature type="modified residue" description="Tele-8alpha-FAD histidine" evidence="17">
    <location>
        <position position="42"/>
    </location>
</feature>
<keyword evidence="7 16" id="KW-0285">Flavoprotein</keyword>
<dbReference type="InterPro" id="IPR003953">
    <property type="entry name" value="FAD-dep_OxRdtase_2_FAD-bd"/>
</dbReference>
<evidence type="ECO:0000256" key="8">
    <source>
        <dbReference type="ARBA" id="ARBA00022827"/>
    </source>
</evidence>
<dbReference type="GO" id="GO:0009055">
    <property type="term" value="F:electron transfer activity"/>
    <property type="evidence" value="ECO:0007669"/>
    <property type="project" value="TreeGrafter"/>
</dbReference>
<dbReference type="PANTHER" id="PTHR11632:SF51">
    <property type="entry name" value="SUCCINATE DEHYDROGENASE [UBIQUINONE] FLAVOPROTEIN SUBUNIT, MITOCHONDRIAL"/>
    <property type="match status" value="1"/>
</dbReference>
<dbReference type="NCBIfam" id="TIGR01816">
    <property type="entry name" value="sdhA_forward"/>
    <property type="match status" value="1"/>
</dbReference>
<reference evidence="22 23" key="1">
    <citation type="submission" date="2020-08" db="EMBL/GenBank/DDBJ databases">
        <title>Genomic Encyclopedia of Type Strains, Phase III (KMG-III): the genomes of soil and plant-associated and newly described type strains.</title>
        <authorList>
            <person name="Whitman W."/>
        </authorList>
    </citation>
    <scope>NUCLEOTIDE SEQUENCE [LARGE SCALE GENOMIC DNA]</scope>
    <source>
        <strain evidence="22 23">CECT 3313</strain>
    </source>
</reference>
<evidence type="ECO:0000259" key="21">
    <source>
        <dbReference type="Pfam" id="PF02910"/>
    </source>
</evidence>
<feature type="binding site" evidence="16">
    <location>
        <position position="221"/>
    </location>
    <ligand>
        <name>FAD</name>
        <dbReference type="ChEBI" id="CHEBI:57692"/>
    </ligand>
</feature>
<dbReference type="RefSeq" id="WP_184964989.1">
    <property type="nucleotide sequence ID" value="NZ_BAAAWF010000048.1"/>
</dbReference>
<dbReference type="SUPFAM" id="SSF51905">
    <property type="entry name" value="FAD/NAD(P)-binding domain"/>
    <property type="match status" value="1"/>
</dbReference>
<dbReference type="Pfam" id="PF00890">
    <property type="entry name" value="FAD_binding_2"/>
    <property type="match status" value="1"/>
</dbReference>
<feature type="binding site" evidence="16">
    <location>
        <position position="383"/>
    </location>
    <ligand>
        <name>FAD</name>
        <dbReference type="ChEBI" id="CHEBI:57692"/>
    </ligand>
</feature>
<dbReference type="NCBIfam" id="TIGR01812">
    <property type="entry name" value="sdhA_frdA_Gneg"/>
    <property type="match status" value="1"/>
</dbReference>
<feature type="coiled-coil region" evidence="19">
    <location>
        <begin position="467"/>
        <end position="494"/>
    </location>
</feature>
<dbReference type="Gene3D" id="3.50.50.60">
    <property type="entry name" value="FAD/NAD(P)-binding domain"/>
    <property type="match status" value="1"/>
</dbReference>
<keyword evidence="10 18" id="KW-0560">Oxidoreductase</keyword>
<dbReference type="GO" id="GO:0005886">
    <property type="term" value="C:plasma membrane"/>
    <property type="evidence" value="ECO:0007669"/>
    <property type="project" value="TreeGrafter"/>
</dbReference>
<dbReference type="GO" id="GO:0009061">
    <property type="term" value="P:anaerobic respiration"/>
    <property type="evidence" value="ECO:0007669"/>
    <property type="project" value="TreeGrafter"/>
</dbReference>
<keyword evidence="23" id="KW-1185">Reference proteome</keyword>
<keyword evidence="11 18" id="KW-0472">Membrane</keyword>
<dbReference type="InterPro" id="IPR036188">
    <property type="entry name" value="FAD/NAD-bd_sf"/>
</dbReference>
<dbReference type="AlphaFoldDB" id="A0A7W9PTE1"/>
<dbReference type="Gene3D" id="4.10.80.40">
    <property type="entry name" value="succinate dehydrogenase protein domain"/>
    <property type="match status" value="1"/>
</dbReference>
<evidence type="ECO:0000256" key="5">
    <source>
        <dbReference type="ARBA" id="ARBA00019965"/>
    </source>
</evidence>
<dbReference type="GO" id="GO:0008177">
    <property type="term" value="F:succinate dehydrogenase (quinone) activity"/>
    <property type="evidence" value="ECO:0007669"/>
    <property type="project" value="UniProtKB-EC"/>
</dbReference>
<evidence type="ECO:0000256" key="14">
    <source>
        <dbReference type="PIRSR" id="PIRSR000171-1"/>
    </source>
</evidence>
<comment type="subcellular location">
    <subcellularLocation>
        <location evidence="1">Membrane</location>
        <topology evidence="1">Peripheral membrane protein</topology>
    </subcellularLocation>
</comment>
<dbReference type="Proteomes" id="UP000585836">
    <property type="component" value="Unassembled WGS sequence"/>
</dbReference>
<evidence type="ECO:0000256" key="3">
    <source>
        <dbReference type="ARBA" id="ARBA00008040"/>
    </source>
</evidence>
<keyword evidence="6 18" id="KW-0813">Transport</keyword>
<protein>
    <recommendedName>
        <fullName evidence="5 13">Succinate dehydrogenase flavoprotein subunit</fullName>
        <ecNumber evidence="4 18">1.3.5.1</ecNumber>
    </recommendedName>
</protein>
<feature type="domain" description="FAD-dependent oxidoreductase 2 FAD-binding" evidence="20">
    <location>
        <begin position="7"/>
        <end position="400"/>
    </location>
</feature>
<dbReference type="FunFam" id="4.10.80.40:FF:000005">
    <property type="entry name" value="Succinate dehydrogenase flavoprotein subunit"/>
    <property type="match status" value="1"/>
</dbReference>
<feature type="binding site" evidence="15">
    <location>
        <position position="242"/>
    </location>
    <ligand>
        <name>substrate</name>
    </ligand>
</feature>
<evidence type="ECO:0000256" key="11">
    <source>
        <dbReference type="ARBA" id="ARBA00023136"/>
    </source>
</evidence>
<evidence type="ECO:0000256" key="1">
    <source>
        <dbReference type="ARBA" id="ARBA00004170"/>
    </source>
</evidence>
<evidence type="ECO:0000256" key="19">
    <source>
        <dbReference type="SAM" id="Coils"/>
    </source>
</evidence>
<feature type="binding site" evidence="15">
    <location>
        <position position="254"/>
    </location>
    <ligand>
        <name>substrate</name>
    </ligand>
</feature>
<evidence type="ECO:0000256" key="10">
    <source>
        <dbReference type="ARBA" id="ARBA00023002"/>
    </source>
</evidence>
<dbReference type="InterPro" id="IPR030664">
    <property type="entry name" value="SdhA/FrdA/AprA"/>
</dbReference>
<comment type="cofactor">
    <cofactor evidence="16">
        <name>FAD</name>
        <dbReference type="ChEBI" id="CHEBI:57692"/>
    </cofactor>
    <text evidence="16">Flavinylated by SdhE, about 5% flavinylation occurs in the absence of SdhE.</text>
</comment>
<proteinExistence type="inferred from homology"/>
<dbReference type="PANTHER" id="PTHR11632">
    <property type="entry name" value="SUCCINATE DEHYDROGENASE 2 FLAVOPROTEIN SUBUNIT"/>
    <property type="match status" value="1"/>
</dbReference>
<dbReference type="Gene3D" id="1.20.58.100">
    <property type="entry name" value="Fumarate reductase/succinate dehydrogenase flavoprotein-like, C-terminal domain"/>
    <property type="match status" value="1"/>
</dbReference>
<dbReference type="GO" id="GO:0022900">
    <property type="term" value="P:electron transport chain"/>
    <property type="evidence" value="ECO:0007669"/>
    <property type="project" value="UniProtKB-UniRule"/>
</dbReference>
<evidence type="ECO:0000256" key="2">
    <source>
        <dbReference type="ARBA" id="ARBA00004894"/>
    </source>
</evidence>
<dbReference type="InterPro" id="IPR011281">
    <property type="entry name" value="Succ_DH_flav_su_fwd"/>
</dbReference>
<keyword evidence="19" id="KW-0175">Coiled coil</keyword>
<evidence type="ECO:0000256" key="16">
    <source>
        <dbReference type="PIRSR" id="PIRSR611281-3"/>
    </source>
</evidence>
<feature type="binding site" evidence="16">
    <location>
        <begin position="34"/>
        <end position="49"/>
    </location>
    <ligand>
        <name>FAD</name>
        <dbReference type="ChEBI" id="CHEBI:57692"/>
    </ligand>
</feature>
<dbReference type="InterPro" id="IPR003952">
    <property type="entry name" value="FRD_SDH_FAD_BS"/>
</dbReference>
<comment type="caution">
    <text evidence="22">The sequence shown here is derived from an EMBL/GenBank/DDBJ whole genome shotgun (WGS) entry which is preliminary data.</text>
</comment>
<dbReference type="FunFam" id="1.20.58.100:FF:000001">
    <property type="entry name" value="Succinate dehydrogenase flavoprotein subunit (SdhA)"/>
    <property type="match status" value="1"/>
</dbReference>
<evidence type="ECO:0000259" key="20">
    <source>
        <dbReference type="Pfam" id="PF00890"/>
    </source>
</evidence>
<dbReference type="SUPFAM" id="SSF46977">
    <property type="entry name" value="Succinate dehydrogenase/fumarate reductase flavoprotein C-terminal domain"/>
    <property type="match status" value="1"/>
</dbReference>
<dbReference type="PROSITE" id="PS00504">
    <property type="entry name" value="FRD_SDH_FAD_BINDING"/>
    <property type="match status" value="1"/>
</dbReference>
<dbReference type="GO" id="GO:0033765">
    <property type="term" value="F:steroid dehydrogenase activity, acting on the CH-CH group of donors"/>
    <property type="evidence" value="ECO:0007669"/>
    <property type="project" value="UniProtKB-ARBA"/>
</dbReference>
<evidence type="ECO:0000256" key="15">
    <source>
        <dbReference type="PIRSR" id="PIRSR611281-2"/>
    </source>
</evidence>
<feature type="active site" description="Proton acceptor" evidence="14">
    <location>
        <position position="286"/>
    </location>
</feature>
<dbReference type="InterPro" id="IPR014006">
    <property type="entry name" value="Succ_Dhase_FrdA_Gneg"/>
</dbReference>
<dbReference type="GO" id="GO:0050660">
    <property type="term" value="F:flavin adenine dinucleotide binding"/>
    <property type="evidence" value="ECO:0007669"/>
    <property type="project" value="UniProtKB-UniRule"/>
</dbReference>
<comment type="catalytic activity">
    <reaction evidence="12 18">
        <text>a quinone + succinate = fumarate + a quinol</text>
        <dbReference type="Rhea" id="RHEA:40523"/>
        <dbReference type="ChEBI" id="CHEBI:24646"/>
        <dbReference type="ChEBI" id="CHEBI:29806"/>
        <dbReference type="ChEBI" id="CHEBI:30031"/>
        <dbReference type="ChEBI" id="CHEBI:132124"/>
        <dbReference type="EC" id="1.3.5.1"/>
    </reaction>
</comment>
<accession>A0A7W9PTE1</accession>
<keyword evidence="18" id="KW-0816">Tricarboxylic acid cycle</keyword>
<dbReference type="EMBL" id="JACHJK010000004">
    <property type="protein sequence ID" value="MBB5927441.1"/>
    <property type="molecule type" value="Genomic_DNA"/>
</dbReference>
<comment type="pathway">
    <text evidence="2 18">Carbohydrate metabolism; tricarboxylic acid cycle; fumarate from succinate (bacterial route): step 1/1.</text>
</comment>